<feature type="domain" description="Transducer of regulated CREB activity N-terminal" evidence="1">
    <location>
        <begin position="6"/>
        <end position="38"/>
    </location>
</feature>
<reference evidence="2 3" key="1">
    <citation type="submission" date="2024-11" db="EMBL/GenBank/DDBJ databases">
        <title>Adaptive evolution of stress response genes in parasites aligns with host niche diversity.</title>
        <authorList>
            <person name="Hahn C."/>
            <person name="Resl P."/>
        </authorList>
    </citation>
    <scope>NUCLEOTIDE SEQUENCE [LARGE SCALE GENOMIC DNA]</scope>
    <source>
        <strain evidence="2">EGGRZ-B1_66</strain>
        <tissue evidence="2">Body</tissue>
    </source>
</reference>
<organism evidence="2 3">
    <name type="scientific">Cichlidogyrus casuarinus</name>
    <dbReference type="NCBI Taxonomy" id="1844966"/>
    <lineage>
        <taxon>Eukaryota</taxon>
        <taxon>Metazoa</taxon>
        <taxon>Spiralia</taxon>
        <taxon>Lophotrochozoa</taxon>
        <taxon>Platyhelminthes</taxon>
        <taxon>Monogenea</taxon>
        <taxon>Monopisthocotylea</taxon>
        <taxon>Dactylogyridea</taxon>
        <taxon>Ancyrocephalidae</taxon>
        <taxon>Cichlidogyrus</taxon>
    </lineage>
</organism>
<keyword evidence="3" id="KW-1185">Reference proteome</keyword>
<evidence type="ECO:0000259" key="1">
    <source>
        <dbReference type="Pfam" id="PF12884"/>
    </source>
</evidence>
<dbReference type="Proteomes" id="UP001626550">
    <property type="component" value="Unassembled WGS sequence"/>
</dbReference>
<evidence type="ECO:0000313" key="3">
    <source>
        <dbReference type="Proteomes" id="UP001626550"/>
    </source>
</evidence>
<dbReference type="EMBL" id="JBJKFK010003168">
    <property type="protein sequence ID" value="KAL3310189.1"/>
    <property type="molecule type" value="Genomic_DNA"/>
</dbReference>
<dbReference type="Pfam" id="PF12884">
    <property type="entry name" value="TORC_N"/>
    <property type="match status" value="1"/>
</dbReference>
<gene>
    <name evidence="2" type="ORF">Ciccas_011249</name>
</gene>
<comment type="caution">
    <text evidence="2">The sequence shown here is derived from an EMBL/GenBank/DDBJ whole genome shotgun (WGS) entry which is preliminary data.</text>
</comment>
<name>A0ABD2PS75_9PLAT</name>
<protein>
    <recommendedName>
        <fullName evidence="1">Transducer of regulated CREB activity N-terminal domain-containing protein</fullName>
    </recommendedName>
</protein>
<sequence>MNASYPRKFKEKIQLLKEKEALISADFAEVMRDIHDLGEISKDALVDKLRLGSHKFFANPQFICSSIKENSFPLPEDQIRPTCSIVSSQKEQITHHNSCQNIRSSSNILESNPKFAPNSLLNRPKFSSSIYSKFRIFLLLFWTVHKEFKNEEDFKKIGQPMHFASSANILQHQVPQCNFRSYTSQNYFQAPASPTSTIHVSMGLAYQPQMSTSPLISESIPSYSQYAQESSSVYSSMTPAYQPASFHGLPHLANAM</sequence>
<proteinExistence type="predicted"/>
<dbReference type="AlphaFoldDB" id="A0ABD2PS75"/>
<accession>A0ABD2PS75</accession>
<evidence type="ECO:0000313" key="2">
    <source>
        <dbReference type="EMBL" id="KAL3310189.1"/>
    </source>
</evidence>
<dbReference type="InterPro" id="IPR024783">
    <property type="entry name" value="TORC_N"/>
</dbReference>